<dbReference type="SUPFAM" id="SSF69336">
    <property type="entry name" value="Alpha subunit of glutamate synthase, C-terminal domain"/>
    <property type="match status" value="1"/>
</dbReference>
<dbReference type="KEGG" id="hfv:R50_0395"/>
<dbReference type="GO" id="GO:0016740">
    <property type="term" value="F:transferase activity"/>
    <property type="evidence" value="ECO:0007669"/>
    <property type="project" value="UniProtKB-KW"/>
</dbReference>
<dbReference type="SUPFAM" id="SSF56235">
    <property type="entry name" value="N-terminal nucleophile aminohydrolases (Ntn hydrolases)"/>
    <property type="match status" value="1"/>
</dbReference>
<dbReference type="Pfam" id="PF00310">
    <property type="entry name" value="GATase_2"/>
    <property type="match status" value="1"/>
</dbReference>
<protein>
    <submittedName>
        <fullName evidence="16">Glutamine amidotransferase type-2 domain-containing protein</fullName>
    </submittedName>
</protein>
<keyword evidence="9" id="KW-0560">Oxidoreductase</keyword>
<keyword evidence="12" id="KW-0314">Glutamate biosynthesis</keyword>
<dbReference type="PANTHER" id="PTHR11938">
    <property type="entry name" value="FAD NADPH DEHYDROGENASE/OXIDOREDUCTASE"/>
    <property type="match status" value="1"/>
</dbReference>
<dbReference type="GO" id="GO:0015930">
    <property type="term" value="F:glutamate synthase activity"/>
    <property type="evidence" value="ECO:0007669"/>
    <property type="project" value="InterPro"/>
</dbReference>
<dbReference type="GO" id="GO:0051538">
    <property type="term" value="F:3 iron, 4 sulfur cluster binding"/>
    <property type="evidence" value="ECO:0007669"/>
    <property type="project" value="UniProtKB-KW"/>
</dbReference>
<organism evidence="16 17">
    <name type="scientific">Candidatus Hydrogenisulfobacillus filiaventi</name>
    <dbReference type="NCBI Taxonomy" id="2707344"/>
    <lineage>
        <taxon>Bacteria</taxon>
        <taxon>Bacillati</taxon>
        <taxon>Bacillota</taxon>
        <taxon>Clostridia</taxon>
        <taxon>Eubacteriales</taxon>
        <taxon>Clostridiales Family XVII. Incertae Sedis</taxon>
        <taxon>Candidatus Hydrogenisulfobacillus</taxon>
    </lineage>
</organism>
<comment type="similarity">
    <text evidence="3">Belongs to the glutamate synthase family.</text>
</comment>
<gene>
    <name evidence="16" type="ORF">R50_0395</name>
</gene>
<dbReference type="EMBL" id="LR778114">
    <property type="protein sequence ID" value="CAB1127901.1"/>
    <property type="molecule type" value="Genomic_DNA"/>
</dbReference>
<keyword evidence="16" id="KW-0808">Transferase</keyword>
<dbReference type="Gene3D" id="3.60.20.10">
    <property type="entry name" value="Glutamine Phosphoribosylpyrophosphate, subunit 1, domain 1"/>
    <property type="match status" value="1"/>
</dbReference>
<comment type="cofactor">
    <cofactor evidence="2">
        <name>[3Fe-4S] cluster</name>
        <dbReference type="ChEBI" id="CHEBI:21137"/>
    </cofactor>
</comment>
<keyword evidence="13" id="KW-0003">3Fe-4S</keyword>
<dbReference type="InterPro" id="IPR002489">
    <property type="entry name" value="Glu_synth_asu_C"/>
</dbReference>
<evidence type="ECO:0000256" key="5">
    <source>
        <dbReference type="ARBA" id="ARBA00022630"/>
    </source>
</evidence>
<evidence type="ECO:0000256" key="3">
    <source>
        <dbReference type="ARBA" id="ARBA00009716"/>
    </source>
</evidence>
<comment type="pathway">
    <text evidence="14">Amino-acid biosynthesis.</text>
</comment>
<dbReference type="PROSITE" id="PS51278">
    <property type="entry name" value="GATASE_TYPE_2"/>
    <property type="match status" value="1"/>
</dbReference>
<proteinExistence type="inferred from homology"/>
<evidence type="ECO:0000256" key="1">
    <source>
        <dbReference type="ARBA" id="ARBA00001917"/>
    </source>
</evidence>
<evidence type="ECO:0000259" key="15">
    <source>
        <dbReference type="PROSITE" id="PS51278"/>
    </source>
</evidence>
<sequence>MDPALSPRLASWVHRYIGQERDACALFGIVRKEATAADQESPWQLAVEALTAMDHRAGWVDGKSDGTGILADIPVAAWNARLQTAGLEPVAGSERFWLLTTVTPIGERRAMNEALTGVLAAFGFRLLLSHTELGDGRDLLEAHALLYEGTGSLPERTRFALLEELERAFPGRIASLSRRYTVLKVTNGPQRLAEILRANWGESYLPRAVIGHNRFSTNTTTELSRVQPFVNLAHNGEIDTIDQLEREMVAFGIEAIPSGSDSQNLDRVVSALAWQEGLSPAEAVRLAVAPSPALIDRLPAAGRAAWRYLEALWGPWAQGPAGVLVLEGNSLVAAVDAMGLRPLWLLETAEAFILASEPGVVPSGRWVAEPRSIGPGELLALEWEDGGPVRVVEGEEVFRRLAARIPDTVIPEVSLPPATEPGPEVPAWRYVADGWHKDDQTLVQTWAREGKEPIGSLGFDGPLAALSEGLANLSDYLQETVAVVTNPALDRERESEHFRLEQYVGRRPSWDRPWVPGDGLWLKRPWLDHAGLEALIARFAPRVARFPLLWDPAVDEITTAERLAEAVLEALENSEVRLVVLSDEGAYRSPQGPAALDPALAVATLDRRLRNTRRRRDVGVVVESGMIRNLHDIMVLLGLGAEAVVPSLLWALVPPERRTVVSDVLASGAEKVLSTMGIHELEGYGHVFSAIGLPEAMARALGVVSFAAPAAMDAFLVRRADEARTRLACFGQEQLKPTAIPRATGHVHRAAQELAEGTISGLEYRQRTREWEARHPIALRHTLGFRNLRGGRHSGGTVDLSMGEHDLPFVISSMSFGSQGETAFRAYAEAARILNMLAMNGEGGEIPDMVGRYYRWRGHQIASGRFGINTAMINGAAYAEIKIGQGAKPGEGGHLPGTKVSVKVAQARKAVPGIDLISPSNNHDLYSIEDLQELIDELKEAHPGLKVVVKVPVVPNIGTIAVGIVKAGADVVNLSGFDGGTGAARMHALRHVGLPADIGVPVVHAALTLAGLRNRAEIWADGGMRSADDVLRMILLGANRVGFGTLAMVALGCTVCRRCQTDTCHVGIATQIESLEEARERGLRKFQPQELDRAVTHLVRFFSGLGDALAENLRELGITRLADAVGQSQYLVQERFREQVAYEDFIAQSALAVNEAQSSEAVVGLAEGAPLGAPLKPATRFSSRTRLIGTGPSGQKVRQNDPGLLTLPRVQHVAGQGFGAFLSEGVTLIAEGGAQDGVGKSASGGTIAVMKSRGAHGRWLGGHVGKSLGYGAQGGTLIVQGTADARAGIRLAGADVIIAGDDIDRVPAAPDDWRGTLIRGFGFEYMTRGRALVLGDPGPWLAAGMTGGVLYLMVDPARGLTVDHLRSRLAANAKVSLRPIDSEDLTAIQELAGKLAEAYRNTGQDHRVPALEALVADARRHFWKVVPGLAQTDQTEATE</sequence>
<accession>A0A6F8ZD93</accession>
<evidence type="ECO:0000256" key="13">
    <source>
        <dbReference type="ARBA" id="ARBA00023291"/>
    </source>
</evidence>
<dbReference type="GO" id="GO:0006537">
    <property type="term" value="P:glutamate biosynthetic process"/>
    <property type="evidence" value="ECO:0007669"/>
    <property type="project" value="UniProtKB-KW"/>
</dbReference>
<dbReference type="InterPro" id="IPR017932">
    <property type="entry name" value="GATase_2_dom"/>
</dbReference>
<keyword evidence="10" id="KW-0408">Iron</keyword>
<dbReference type="Gene3D" id="2.160.20.60">
    <property type="entry name" value="Glutamate synthase, alpha subunit, C-terminal domain"/>
    <property type="match status" value="1"/>
</dbReference>
<dbReference type="GO" id="GO:0046872">
    <property type="term" value="F:metal ion binding"/>
    <property type="evidence" value="ECO:0007669"/>
    <property type="project" value="UniProtKB-KW"/>
</dbReference>
<dbReference type="InterPro" id="IPR029055">
    <property type="entry name" value="Ntn_hydrolases_N"/>
</dbReference>
<dbReference type="Pfam" id="PF04898">
    <property type="entry name" value="Glu_syn_central"/>
    <property type="match status" value="1"/>
</dbReference>
<dbReference type="InterPro" id="IPR002932">
    <property type="entry name" value="Glu_synthdom"/>
</dbReference>
<dbReference type="Pfam" id="PF01645">
    <property type="entry name" value="Glu_synthase"/>
    <property type="match status" value="1"/>
</dbReference>
<evidence type="ECO:0000256" key="10">
    <source>
        <dbReference type="ARBA" id="ARBA00023004"/>
    </source>
</evidence>
<keyword evidence="5" id="KW-0285">Flavoprotein</keyword>
<dbReference type="InterPro" id="IPR050711">
    <property type="entry name" value="ET-N_metabolism_enzyme"/>
</dbReference>
<evidence type="ECO:0000256" key="4">
    <source>
        <dbReference type="ARBA" id="ARBA00022605"/>
    </source>
</evidence>
<dbReference type="Pfam" id="PF01493">
    <property type="entry name" value="GXGXG"/>
    <property type="match status" value="1"/>
</dbReference>
<feature type="domain" description="Glutamine amidotransferase type-2" evidence="15">
    <location>
        <begin position="24"/>
        <end position="384"/>
    </location>
</feature>
<dbReference type="CDD" id="cd02808">
    <property type="entry name" value="GltS_FMN"/>
    <property type="match status" value="1"/>
</dbReference>
<comment type="cofactor">
    <cofactor evidence="1">
        <name>FMN</name>
        <dbReference type="ChEBI" id="CHEBI:58210"/>
    </cofactor>
</comment>
<reference evidence="16 17" key="1">
    <citation type="submission" date="2020-02" db="EMBL/GenBank/DDBJ databases">
        <authorList>
            <person name="Hogendoorn C."/>
        </authorList>
    </citation>
    <scope>NUCLEOTIDE SEQUENCE [LARGE SCALE GENOMIC DNA]</scope>
    <source>
        <strain evidence="16">R501</strain>
    </source>
</reference>
<dbReference type="SUPFAM" id="SSF51395">
    <property type="entry name" value="FMN-linked oxidoreductases"/>
    <property type="match status" value="1"/>
</dbReference>
<evidence type="ECO:0000313" key="17">
    <source>
        <dbReference type="Proteomes" id="UP000503399"/>
    </source>
</evidence>
<evidence type="ECO:0000256" key="2">
    <source>
        <dbReference type="ARBA" id="ARBA00001927"/>
    </source>
</evidence>
<keyword evidence="7" id="KW-0479">Metal-binding</keyword>
<evidence type="ECO:0000313" key="16">
    <source>
        <dbReference type="EMBL" id="CAB1127901.1"/>
    </source>
</evidence>
<dbReference type="InterPro" id="IPR013785">
    <property type="entry name" value="Aldolase_TIM"/>
</dbReference>
<dbReference type="InterPro" id="IPR036485">
    <property type="entry name" value="Glu_synth_asu_C_sf"/>
</dbReference>
<evidence type="ECO:0000256" key="12">
    <source>
        <dbReference type="ARBA" id="ARBA00023164"/>
    </source>
</evidence>
<evidence type="ECO:0000256" key="8">
    <source>
        <dbReference type="ARBA" id="ARBA00022962"/>
    </source>
</evidence>
<keyword evidence="11" id="KW-0411">Iron-sulfur</keyword>
<dbReference type="InterPro" id="IPR006982">
    <property type="entry name" value="Glu_synth_centr_N"/>
</dbReference>
<evidence type="ECO:0000256" key="6">
    <source>
        <dbReference type="ARBA" id="ARBA00022643"/>
    </source>
</evidence>
<keyword evidence="17" id="KW-1185">Reference proteome</keyword>
<keyword evidence="4" id="KW-0028">Amino-acid biosynthesis</keyword>
<evidence type="ECO:0000256" key="9">
    <source>
        <dbReference type="ARBA" id="ARBA00023002"/>
    </source>
</evidence>
<name>A0A6F8ZD93_9FIRM</name>
<dbReference type="Gene3D" id="3.20.20.70">
    <property type="entry name" value="Aldolase class I"/>
    <property type="match status" value="2"/>
</dbReference>
<evidence type="ECO:0000256" key="7">
    <source>
        <dbReference type="ARBA" id="ARBA00022723"/>
    </source>
</evidence>
<keyword evidence="8 16" id="KW-0315">Glutamine amidotransferase</keyword>
<dbReference type="Proteomes" id="UP000503399">
    <property type="component" value="Chromosome"/>
</dbReference>
<dbReference type="GO" id="GO:0019676">
    <property type="term" value="P:ammonia assimilation cycle"/>
    <property type="evidence" value="ECO:0007669"/>
    <property type="project" value="TreeGrafter"/>
</dbReference>
<evidence type="ECO:0000256" key="11">
    <source>
        <dbReference type="ARBA" id="ARBA00023014"/>
    </source>
</evidence>
<keyword evidence="6" id="KW-0288">FMN</keyword>
<evidence type="ECO:0000256" key="14">
    <source>
        <dbReference type="ARBA" id="ARBA00029440"/>
    </source>
</evidence>
<dbReference type="PANTHER" id="PTHR11938:SF133">
    <property type="entry name" value="GLUTAMATE SYNTHASE (NADH)"/>
    <property type="match status" value="1"/>
</dbReference>